<evidence type="ECO:0000256" key="3">
    <source>
        <dbReference type="ARBA" id="ARBA00023274"/>
    </source>
</evidence>
<accession>W0FI96</accession>
<dbReference type="GO" id="GO:0003735">
    <property type="term" value="F:structural constituent of ribosome"/>
    <property type="evidence" value="ECO:0007669"/>
    <property type="project" value="InterPro"/>
</dbReference>
<dbReference type="InterPro" id="IPR014719">
    <property type="entry name" value="Ribosomal_bL12_C/ClpS-like"/>
</dbReference>
<evidence type="ECO:0000259" key="5">
    <source>
        <dbReference type="Pfam" id="PF00542"/>
    </source>
</evidence>
<evidence type="ECO:0000259" key="6">
    <source>
        <dbReference type="Pfam" id="PF16320"/>
    </source>
</evidence>
<protein>
    <recommendedName>
        <fullName evidence="4">Large ribosomal subunit protein bL12</fullName>
    </recommendedName>
</protein>
<evidence type="ECO:0000256" key="2">
    <source>
        <dbReference type="ARBA" id="ARBA00022980"/>
    </source>
</evidence>
<dbReference type="NCBIfam" id="TIGR00855">
    <property type="entry name" value="L12"/>
    <property type="match status" value="1"/>
</dbReference>
<organism evidence="7">
    <name type="scientific">uncultured bacterium Contig26</name>
    <dbReference type="NCBI Taxonomy" id="1393545"/>
    <lineage>
        <taxon>Bacteria</taxon>
        <taxon>environmental samples</taxon>
    </lineage>
</organism>
<proteinExistence type="inferred from homology"/>
<dbReference type="InterPro" id="IPR000206">
    <property type="entry name" value="Ribosomal_bL12"/>
</dbReference>
<dbReference type="EMBL" id="KC246795">
    <property type="protein sequence ID" value="AHF24488.1"/>
    <property type="molecule type" value="Genomic_DNA"/>
</dbReference>
<evidence type="ECO:0000256" key="4">
    <source>
        <dbReference type="HAMAP-Rule" id="MF_00368"/>
    </source>
</evidence>
<dbReference type="Gene3D" id="3.30.1390.10">
    <property type="match status" value="1"/>
</dbReference>
<gene>
    <name evidence="4" type="primary">rplL</name>
</gene>
<evidence type="ECO:0000313" key="7">
    <source>
        <dbReference type="EMBL" id="AHF24488.1"/>
    </source>
</evidence>
<dbReference type="SUPFAM" id="SSF48300">
    <property type="entry name" value="Ribosomal protein L7/12, oligomerisation (N-terminal) domain"/>
    <property type="match status" value="1"/>
</dbReference>
<dbReference type="InterPro" id="IPR036235">
    <property type="entry name" value="Ribosomal_bL12_oligo_N_sf"/>
</dbReference>
<sequence length="129" mass="14407">MIRKGARYMEKIMISEILDSVRDMTVGELMELTKACEKEFDVSAEVKVIVPKDPQPKVQKTEFDVELTEFGSQKVKVIKVIREITGLGLKEAKAFVEAVPKIVKEGLSKEEAEALKAKIEEQGAVVTLK</sequence>
<dbReference type="Pfam" id="PF16320">
    <property type="entry name" value="Ribosomal_L12_N"/>
    <property type="match status" value="1"/>
</dbReference>
<dbReference type="InterPro" id="IPR008932">
    <property type="entry name" value="Ribosomal_bL12_oligo"/>
</dbReference>
<dbReference type="GO" id="GO:0003729">
    <property type="term" value="F:mRNA binding"/>
    <property type="evidence" value="ECO:0007669"/>
    <property type="project" value="TreeGrafter"/>
</dbReference>
<feature type="domain" description="Large ribosomal subunit protein bL12 C-terminal" evidence="5">
    <location>
        <begin position="63"/>
        <end position="129"/>
    </location>
</feature>
<dbReference type="CDD" id="cd00387">
    <property type="entry name" value="Ribosomal_L7_L12"/>
    <property type="match status" value="1"/>
</dbReference>
<feature type="domain" description="Large ribosomal subunit protein bL12 oligomerization" evidence="6">
    <location>
        <begin position="14"/>
        <end position="44"/>
    </location>
</feature>
<keyword evidence="2 4" id="KW-0689">Ribosomal protein</keyword>
<dbReference type="GO" id="GO:0006412">
    <property type="term" value="P:translation"/>
    <property type="evidence" value="ECO:0007669"/>
    <property type="project" value="UniProtKB-UniRule"/>
</dbReference>
<dbReference type="PANTHER" id="PTHR45987">
    <property type="entry name" value="39S RIBOSOMAL PROTEIN L12"/>
    <property type="match status" value="1"/>
</dbReference>
<dbReference type="Pfam" id="PF00542">
    <property type="entry name" value="Ribosomal_L12"/>
    <property type="match status" value="1"/>
</dbReference>
<dbReference type="GO" id="GO:0022625">
    <property type="term" value="C:cytosolic large ribosomal subunit"/>
    <property type="evidence" value="ECO:0007669"/>
    <property type="project" value="TreeGrafter"/>
</dbReference>
<dbReference type="InterPro" id="IPR013823">
    <property type="entry name" value="Ribosomal_bL12_C"/>
</dbReference>
<reference evidence="7" key="1">
    <citation type="journal article" date="2013" name="PLoS ONE">
        <title>Metagenomic insights into the carbohydrate-active enzymes carried by the microorganisms adhering to solid digesta in the rumen of cows.</title>
        <authorList>
            <person name="Wang L."/>
            <person name="Hatem A."/>
            <person name="Catalyurek U.V."/>
            <person name="Morrison M."/>
            <person name="Yu Z."/>
        </authorList>
    </citation>
    <scope>NUCLEOTIDE SEQUENCE</scope>
</reference>
<dbReference type="HAMAP" id="MF_00368">
    <property type="entry name" value="Ribosomal_bL12"/>
    <property type="match status" value="1"/>
</dbReference>
<comment type="subunit">
    <text evidence="4">Homodimer. Part of the ribosomal stalk of the 50S ribosomal subunit. Forms a multimeric L10(L12)X complex, where L10 forms an elongated spine to which 2 to 4 L12 dimers bind in a sequential fashion. Binds GTP-bound translation factors.</text>
</comment>
<keyword evidence="3 4" id="KW-0687">Ribonucleoprotein</keyword>
<dbReference type="Gene3D" id="1.20.5.710">
    <property type="entry name" value="Single helix bin"/>
    <property type="match status" value="1"/>
</dbReference>
<name>W0FI96_9BACT</name>
<comment type="similarity">
    <text evidence="1 4">Belongs to the bacterial ribosomal protein bL12 family.</text>
</comment>
<comment type="function">
    <text evidence="4">Forms part of the ribosomal stalk which helps the ribosome interact with GTP-bound translation factors. Is thus essential for accurate translation.</text>
</comment>
<dbReference type="SUPFAM" id="SSF54736">
    <property type="entry name" value="ClpS-like"/>
    <property type="match status" value="1"/>
</dbReference>
<dbReference type="AlphaFoldDB" id="W0FI96"/>
<dbReference type="PANTHER" id="PTHR45987:SF4">
    <property type="entry name" value="LARGE RIBOSOMAL SUBUNIT PROTEIN BL12M"/>
    <property type="match status" value="1"/>
</dbReference>
<evidence type="ECO:0000256" key="1">
    <source>
        <dbReference type="ARBA" id="ARBA00007197"/>
    </source>
</evidence>
<dbReference type="FunFam" id="3.30.1390.10:FF:000001">
    <property type="entry name" value="50S ribosomal protein L7/L12"/>
    <property type="match status" value="1"/>
</dbReference>